<dbReference type="PANTHER" id="PTHR36221:SF1">
    <property type="entry name" value="DUF742 DOMAIN-CONTAINING PROTEIN"/>
    <property type="match status" value="1"/>
</dbReference>
<dbReference type="Pfam" id="PF05331">
    <property type="entry name" value="DUF742"/>
    <property type="match status" value="1"/>
</dbReference>
<reference evidence="2 3" key="1">
    <citation type="submission" date="2016-10" db="EMBL/GenBank/DDBJ databases">
        <authorList>
            <person name="de Groot N.N."/>
        </authorList>
    </citation>
    <scope>NUCLEOTIDE SEQUENCE [LARGE SCALE GENOMIC DNA]</scope>
    <source>
        <strain evidence="2 3">CGMCC 4.2023</strain>
    </source>
</reference>
<keyword evidence="3" id="KW-1185">Reference proteome</keyword>
<evidence type="ECO:0000313" key="2">
    <source>
        <dbReference type="EMBL" id="SEF87472.1"/>
    </source>
</evidence>
<dbReference type="AlphaFoldDB" id="A0A1H5VJG9"/>
<evidence type="ECO:0000256" key="1">
    <source>
        <dbReference type="SAM" id="MobiDB-lite"/>
    </source>
</evidence>
<dbReference type="PANTHER" id="PTHR36221">
    <property type="entry name" value="DUF742 DOMAIN-CONTAINING PROTEIN"/>
    <property type="match status" value="1"/>
</dbReference>
<proteinExistence type="predicted"/>
<dbReference type="InterPro" id="IPR007995">
    <property type="entry name" value="DUF742"/>
</dbReference>
<evidence type="ECO:0008006" key="4">
    <source>
        <dbReference type="Google" id="ProtNLM"/>
    </source>
</evidence>
<evidence type="ECO:0000313" key="3">
    <source>
        <dbReference type="Proteomes" id="UP000236754"/>
    </source>
</evidence>
<organism evidence="2 3">
    <name type="scientific">Actinacidiphila yanglinensis</name>
    <dbReference type="NCBI Taxonomy" id="310779"/>
    <lineage>
        <taxon>Bacteria</taxon>
        <taxon>Bacillati</taxon>
        <taxon>Actinomycetota</taxon>
        <taxon>Actinomycetes</taxon>
        <taxon>Kitasatosporales</taxon>
        <taxon>Streptomycetaceae</taxon>
        <taxon>Actinacidiphila</taxon>
    </lineage>
</organism>
<gene>
    <name evidence="2" type="ORF">SAMN05216223_102327</name>
</gene>
<sequence length="156" mass="17075">MIAVSPVDRPPLSPRVRRSAAPPPTGAALPRQRDSDRRTPRVRPYALTGGRTECGHVLLVETFVATIDCPDEQPVLTRGGWAEKVMPELRAIVELCRRLRSVAEISALLRIPLGVVRVLISDLADQGRIRVYGTGYGPGGPDRALLERVLSGLRRL</sequence>
<dbReference type="Proteomes" id="UP000236754">
    <property type="component" value="Unassembled WGS sequence"/>
</dbReference>
<dbReference type="EMBL" id="FNVU01000002">
    <property type="protein sequence ID" value="SEF87472.1"/>
    <property type="molecule type" value="Genomic_DNA"/>
</dbReference>
<protein>
    <recommendedName>
        <fullName evidence="4">DUF742 domain-containing protein</fullName>
    </recommendedName>
</protein>
<accession>A0A1H5VJG9</accession>
<feature type="region of interest" description="Disordered" evidence="1">
    <location>
        <begin position="1"/>
        <end position="43"/>
    </location>
</feature>
<name>A0A1H5VJG9_9ACTN</name>